<dbReference type="RefSeq" id="WP_038284699.1">
    <property type="nucleotide sequence ID" value="NZ_JPME01000042.1"/>
</dbReference>
<reference evidence="7 8" key="1">
    <citation type="submission" date="2014-07" db="EMBL/GenBank/DDBJ databases">
        <title>Draft genome of Clostridium celerecrescens 152B isolated from sediments associated with methane hydrate from Krishna Godavari basin.</title>
        <authorList>
            <person name="Honkalas V.S."/>
            <person name="Dabir A.P."/>
            <person name="Arora P."/>
            <person name="Dhakephalkar P.K."/>
        </authorList>
    </citation>
    <scope>NUCLEOTIDE SEQUENCE [LARGE SCALE GENOMIC DNA]</scope>
    <source>
        <strain evidence="7 8">152B</strain>
    </source>
</reference>
<evidence type="ECO:0000256" key="5">
    <source>
        <dbReference type="SAM" id="Phobius"/>
    </source>
</evidence>
<dbReference type="GO" id="GO:1902600">
    <property type="term" value="P:proton transmembrane transport"/>
    <property type="evidence" value="ECO:0007669"/>
    <property type="project" value="InterPro"/>
</dbReference>
<dbReference type="EMBL" id="JPME01000042">
    <property type="protein sequence ID" value="KEZ86660.1"/>
    <property type="molecule type" value="Genomic_DNA"/>
</dbReference>
<dbReference type="PANTHER" id="PTHR43021:SF2">
    <property type="entry name" value="CATION_H+ EXCHANGER DOMAIN-CONTAINING PROTEIN"/>
    <property type="match status" value="1"/>
</dbReference>
<feature type="transmembrane region" description="Helical" evidence="5">
    <location>
        <begin position="181"/>
        <end position="209"/>
    </location>
</feature>
<gene>
    <name evidence="7" type="ORF">IO98_22530</name>
</gene>
<name>A0A084JCH6_9FIRM</name>
<protein>
    <submittedName>
        <fullName evidence="7">Sodium:proton exchanger</fullName>
    </submittedName>
</protein>
<evidence type="ECO:0000313" key="8">
    <source>
        <dbReference type="Proteomes" id="UP000028525"/>
    </source>
</evidence>
<feature type="transmembrane region" description="Helical" evidence="5">
    <location>
        <begin position="221"/>
        <end position="253"/>
    </location>
</feature>
<feature type="transmembrane region" description="Helical" evidence="5">
    <location>
        <begin position="54"/>
        <end position="74"/>
    </location>
</feature>
<dbReference type="Pfam" id="PF00999">
    <property type="entry name" value="Na_H_Exchanger"/>
    <property type="match status" value="1"/>
</dbReference>
<dbReference type="PANTHER" id="PTHR43021">
    <property type="entry name" value="NA(+)/H(+) ANTIPORTER-RELATED"/>
    <property type="match status" value="1"/>
</dbReference>
<feature type="domain" description="Cation/H+ exchanger transmembrane" evidence="6">
    <location>
        <begin position="11"/>
        <end position="368"/>
    </location>
</feature>
<evidence type="ECO:0000256" key="1">
    <source>
        <dbReference type="ARBA" id="ARBA00004141"/>
    </source>
</evidence>
<dbReference type="Proteomes" id="UP000028525">
    <property type="component" value="Unassembled WGS sequence"/>
</dbReference>
<comment type="subcellular location">
    <subcellularLocation>
        <location evidence="1">Membrane</location>
        <topology evidence="1">Multi-pass membrane protein</topology>
    </subcellularLocation>
</comment>
<evidence type="ECO:0000313" key="7">
    <source>
        <dbReference type="EMBL" id="KEZ86660.1"/>
    </source>
</evidence>
<feature type="transmembrane region" description="Helical" evidence="5">
    <location>
        <begin position="6"/>
        <end position="24"/>
    </location>
</feature>
<keyword evidence="3 5" id="KW-1133">Transmembrane helix</keyword>
<dbReference type="Gene3D" id="1.20.1530.20">
    <property type="match status" value="1"/>
</dbReference>
<evidence type="ECO:0000256" key="4">
    <source>
        <dbReference type="ARBA" id="ARBA00023136"/>
    </source>
</evidence>
<feature type="transmembrane region" description="Helical" evidence="5">
    <location>
        <begin position="86"/>
        <end position="107"/>
    </location>
</feature>
<evidence type="ECO:0000256" key="2">
    <source>
        <dbReference type="ARBA" id="ARBA00022692"/>
    </source>
</evidence>
<dbReference type="STRING" id="29354.IO98_22530"/>
<dbReference type="GO" id="GO:0016020">
    <property type="term" value="C:membrane"/>
    <property type="evidence" value="ECO:0007669"/>
    <property type="project" value="UniProtKB-SubCell"/>
</dbReference>
<accession>A0A084JCH6</accession>
<comment type="caution">
    <text evidence="7">The sequence shown here is derived from an EMBL/GenBank/DDBJ whole genome shotgun (WGS) entry which is preliminary data.</text>
</comment>
<feature type="transmembrane region" description="Helical" evidence="5">
    <location>
        <begin position="113"/>
        <end position="135"/>
    </location>
</feature>
<keyword evidence="4 5" id="KW-0472">Membrane</keyword>
<dbReference type="OrthoDB" id="9778229at2"/>
<sequence length="412" mass="43747">MNFLLKISIVILVGIIGGKAARVFKLPNVSGYLVAGLFLGPSFLQFISSSDMESFSVINELALAVIAFSIGNEFVMKDMLKLGKSIVIITLAEVVGAIIIVFTVMYYLLNQPFAFSIVIASMSAATAPAATLLVIRQYNAHGPLTKTILPVVALDDVFGIIAFGIAMSLATLSTGQRDFSIVQMVSGLVIEIGGSILLGLVLGFILTFFAKKSSGRDELQAASLMAIGIATGISISLGLSPLLTCIMMGTTVVNTYKKSKRVFDSINDFASPVYILFFTLAGASLDLSILVSVGIMGVAYVIARASGKMFGAWMGAKAVKADPNITKYLGLGLLPQGGISIGLLVLVRQQLPEYAVAIGTIIMFSVLIYEVTGPIFAKLAIQKAGEIGQLEKQEEKHNQKKNIVVHASQSFD</sequence>
<keyword evidence="2 5" id="KW-0812">Transmembrane</keyword>
<proteinExistence type="predicted"/>
<evidence type="ECO:0000256" key="3">
    <source>
        <dbReference type="ARBA" id="ARBA00022989"/>
    </source>
</evidence>
<dbReference type="InterPro" id="IPR038770">
    <property type="entry name" value="Na+/solute_symporter_sf"/>
</dbReference>
<dbReference type="GO" id="GO:0015297">
    <property type="term" value="F:antiporter activity"/>
    <property type="evidence" value="ECO:0007669"/>
    <property type="project" value="InterPro"/>
</dbReference>
<dbReference type="InterPro" id="IPR006153">
    <property type="entry name" value="Cation/H_exchanger_TM"/>
</dbReference>
<feature type="transmembrane region" description="Helical" evidence="5">
    <location>
        <begin position="328"/>
        <end position="348"/>
    </location>
</feature>
<organism evidence="7 8">
    <name type="scientific">Lacrimispora celerecrescens</name>
    <dbReference type="NCBI Taxonomy" id="29354"/>
    <lineage>
        <taxon>Bacteria</taxon>
        <taxon>Bacillati</taxon>
        <taxon>Bacillota</taxon>
        <taxon>Clostridia</taxon>
        <taxon>Lachnospirales</taxon>
        <taxon>Lachnospiraceae</taxon>
        <taxon>Lacrimispora</taxon>
    </lineage>
</organism>
<feature type="transmembrane region" description="Helical" evidence="5">
    <location>
        <begin position="31"/>
        <end position="48"/>
    </location>
</feature>
<feature type="transmembrane region" description="Helical" evidence="5">
    <location>
        <begin position="147"/>
        <end position="169"/>
    </location>
</feature>
<evidence type="ECO:0000259" key="6">
    <source>
        <dbReference type="Pfam" id="PF00999"/>
    </source>
</evidence>
<feature type="transmembrane region" description="Helical" evidence="5">
    <location>
        <begin position="273"/>
        <end position="303"/>
    </location>
</feature>
<dbReference type="AlphaFoldDB" id="A0A084JCH6"/>
<keyword evidence="8" id="KW-1185">Reference proteome</keyword>
<feature type="transmembrane region" description="Helical" evidence="5">
    <location>
        <begin position="354"/>
        <end position="377"/>
    </location>
</feature>